<reference evidence="1 2" key="1">
    <citation type="submission" date="2024-04" db="EMBL/GenBank/DDBJ databases">
        <title>The reference genome of an endangered Asteraceae, Deinandra increscens subsp. villosa, native to the Central Coast of California.</title>
        <authorList>
            <person name="Guilliams M."/>
            <person name="Hasenstab-Lehman K."/>
            <person name="Meyer R."/>
            <person name="Mcevoy S."/>
        </authorList>
    </citation>
    <scope>NUCLEOTIDE SEQUENCE [LARGE SCALE GENOMIC DNA]</scope>
    <source>
        <tissue evidence="1">Leaf</tissue>
    </source>
</reference>
<name>A0AAP0DMU5_9ASTR</name>
<evidence type="ECO:0000313" key="2">
    <source>
        <dbReference type="Proteomes" id="UP001408789"/>
    </source>
</evidence>
<protein>
    <submittedName>
        <fullName evidence="1">Uncharacterized protein</fullName>
    </submittedName>
</protein>
<dbReference type="AlphaFoldDB" id="A0AAP0DMU5"/>
<organism evidence="1 2">
    <name type="scientific">Deinandra increscens subsp. villosa</name>
    <dbReference type="NCBI Taxonomy" id="3103831"/>
    <lineage>
        <taxon>Eukaryota</taxon>
        <taxon>Viridiplantae</taxon>
        <taxon>Streptophyta</taxon>
        <taxon>Embryophyta</taxon>
        <taxon>Tracheophyta</taxon>
        <taxon>Spermatophyta</taxon>
        <taxon>Magnoliopsida</taxon>
        <taxon>eudicotyledons</taxon>
        <taxon>Gunneridae</taxon>
        <taxon>Pentapetalae</taxon>
        <taxon>asterids</taxon>
        <taxon>campanulids</taxon>
        <taxon>Asterales</taxon>
        <taxon>Asteraceae</taxon>
        <taxon>Asteroideae</taxon>
        <taxon>Heliantheae alliance</taxon>
        <taxon>Madieae</taxon>
        <taxon>Madiinae</taxon>
        <taxon>Deinandra</taxon>
    </lineage>
</organism>
<dbReference type="EMBL" id="JBCNJP010000006">
    <property type="protein sequence ID" value="KAK9077995.1"/>
    <property type="molecule type" value="Genomic_DNA"/>
</dbReference>
<proteinExistence type="predicted"/>
<sequence>MAQHTRQQLRLHELPPMASYRHQRFHHGRLTRRNRRGVLPEHVPHVPLPLSYVRHIAVLIGLIIFAYAVTDKGSGRPVLNRVHPDYYLQDYAGWLKDRVASDGYWVKIRSR</sequence>
<keyword evidence="2" id="KW-1185">Reference proteome</keyword>
<evidence type="ECO:0000313" key="1">
    <source>
        <dbReference type="EMBL" id="KAK9077995.1"/>
    </source>
</evidence>
<dbReference type="Proteomes" id="UP001408789">
    <property type="component" value="Unassembled WGS sequence"/>
</dbReference>
<accession>A0AAP0DMU5</accession>
<gene>
    <name evidence="1" type="ORF">SSX86_002052</name>
</gene>
<comment type="caution">
    <text evidence="1">The sequence shown here is derived from an EMBL/GenBank/DDBJ whole genome shotgun (WGS) entry which is preliminary data.</text>
</comment>